<name>A0A022W849_TRIRU</name>
<dbReference type="EMBL" id="KK207791">
    <property type="protein sequence ID" value="EZF54238.1"/>
    <property type="molecule type" value="Genomic_DNA"/>
</dbReference>
<dbReference type="HOGENOM" id="CLU_1284095_0_0_1"/>
<reference evidence="1" key="1">
    <citation type="submission" date="2014-02" db="EMBL/GenBank/DDBJ databases">
        <title>The Genome Sequence of Trichophyton rubrum (morphotype fischeri) CBS 288.86.</title>
        <authorList>
            <consortium name="The Broad Institute Genomics Platform"/>
            <person name="Cuomo C.A."/>
            <person name="White T.C."/>
            <person name="Graser Y."/>
            <person name="Martinez-Rossi N."/>
            <person name="Heitman J."/>
            <person name="Young S.K."/>
            <person name="Zeng Q."/>
            <person name="Gargeya S."/>
            <person name="Abouelleil A."/>
            <person name="Alvarado L."/>
            <person name="Chapman S.B."/>
            <person name="Gainer-Dewar J."/>
            <person name="Goldberg J."/>
            <person name="Griggs A."/>
            <person name="Gujja S."/>
            <person name="Hansen M."/>
            <person name="Howarth C."/>
            <person name="Imamovic A."/>
            <person name="Larimer J."/>
            <person name="Martinez D."/>
            <person name="Murphy C."/>
            <person name="Pearson M.D."/>
            <person name="Persinoti G."/>
            <person name="Poon T."/>
            <person name="Priest M."/>
            <person name="Roberts A.D."/>
            <person name="Saif S."/>
            <person name="Shea T.D."/>
            <person name="Sykes S.N."/>
            <person name="Wortman J."/>
            <person name="Nusbaum C."/>
            <person name="Birren B."/>
        </authorList>
    </citation>
    <scope>NUCLEOTIDE SEQUENCE [LARGE SCALE GENOMIC DNA]</scope>
    <source>
        <strain evidence="1">CBS 288.86</strain>
    </source>
</reference>
<protein>
    <submittedName>
        <fullName evidence="1">Uncharacterized protein</fullName>
    </submittedName>
</protein>
<gene>
    <name evidence="1" type="ORF">H103_02899</name>
</gene>
<organism evidence="1">
    <name type="scientific">Trichophyton rubrum CBS 288.86</name>
    <dbReference type="NCBI Taxonomy" id="1215330"/>
    <lineage>
        <taxon>Eukaryota</taxon>
        <taxon>Fungi</taxon>
        <taxon>Dikarya</taxon>
        <taxon>Ascomycota</taxon>
        <taxon>Pezizomycotina</taxon>
        <taxon>Eurotiomycetes</taxon>
        <taxon>Eurotiomycetidae</taxon>
        <taxon>Onygenales</taxon>
        <taxon>Arthrodermataceae</taxon>
        <taxon>Trichophyton</taxon>
    </lineage>
</organism>
<accession>A0A022W849</accession>
<sequence>MRDLGEVAGNDVEGLEVFFLAVAERVGSWGPEELEKLIQDQRGDFNNTERVSGSIRLSNGVKFVPICNLERLRRQIQGGGRDQGGLEVGGYVTSEGRQMVFQQNFKDPLKFPVARWLLTLDPDIDRVAVQSDACLRDQREVVCPKNHGVTTRTIGRSQGESLGELESVKAQSFALFDVGILDLLDLGIWWRNRMAFAIYHINALVQTTSKSHTGD</sequence>
<dbReference type="Proteomes" id="UP000023758">
    <property type="component" value="Unassembled WGS sequence"/>
</dbReference>
<proteinExistence type="predicted"/>
<evidence type="ECO:0000313" key="1">
    <source>
        <dbReference type="EMBL" id="EZF54238.1"/>
    </source>
</evidence>
<dbReference type="AlphaFoldDB" id="A0A022W849"/>